<name>A0ABV6AL62_9HYPH</name>
<evidence type="ECO:0000313" key="4">
    <source>
        <dbReference type="Proteomes" id="UP001589692"/>
    </source>
</evidence>
<feature type="signal peptide" evidence="2">
    <location>
        <begin position="1"/>
        <end position="23"/>
    </location>
</feature>
<gene>
    <name evidence="3" type="ORF">ACFFP0_21135</name>
</gene>
<dbReference type="RefSeq" id="WP_377264169.1">
    <property type="nucleotide sequence ID" value="NZ_JBHMAA010000024.1"/>
</dbReference>
<proteinExistence type="predicted"/>
<evidence type="ECO:0000256" key="1">
    <source>
        <dbReference type="SAM" id="Phobius"/>
    </source>
</evidence>
<organism evidence="3 4">
    <name type="scientific">Rhizobium puerariae</name>
    <dbReference type="NCBI Taxonomy" id="1585791"/>
    <lineage>
        <taxon>Bacteria</taxon>
        <taxon>Pseudomonadati</taxon>
        <taxon>Pseudomonadota</taxon>
        <taxon>Alphaproteobacteria</taxon>
        <taxon>Hyphomicrobiales</taxon>
        <taxon>Rhizobiaceae</taxon>
        <taxon>Rhizobium/Agrobacterium group</taxon>
        <taxon>Rhizobium</taxon>
    </lineage>
</organism>
<dbReference type="EMBL" id="JBHMAA010000024">
    <property type="protein sequence ID" value="MFB9951360.1"/>
    <property type="molecule type" value="Genomic_DNA"/>
</dbReference>
<keyword evidence="1" id="KW-0472">Membrane</keyword>
<sequence length="65" mass="6588">MKKSMFTLAVVTLLAINGGVAFAAQGGNGKGHGYGHSKGAPLPLAALGLPLAAGLFFYTARRNKS</sequence>
<protein>
    <submittedName>
        <fullName evidence="3">Uncharacterized protein</fullName>
    </submittedName>
</protein>
<dbReference type="Proteomes" id="UP001589692">
    <property type="component" value="Unassembled WGS sequence"/>
</dbReference>
<reference evidence="3 4" key="1">
    <citation type="submission" date="2024-09" db="EMBL/GenBank/DDBJ databases">
        <authorList>
            <person name="Sun Q."/>
            <person name="Mori K."/>
        </authorList>
    </citation>
    <scope>NUCLEOTIDE SEQUENCE [LARGE SCALE GENOMIC DNA]</scope>
    <source>
        <strain evidence="3 4">TBRC 4938</strain>
    </source>
</reference>
<keyword evidence="4" id="KW-1185">Reference proteome</keyword>
<evidence type="ECO:0000313" key="3">
    <source>
        <dbReference type="EMBL" id="MFB9951360.1"/>
    </source>
</evidence>
<feature type="chain" id="PRO_5045729942" evidence="2">
    <location>
        <begin position="24"/>
        <end position="65"/>
    </location>
</feature>
<evidence type="ECO:0000256" key="2">
    <source>
        <dbReference type="SAM" id="SignalP"/>
    </source>
</evidence>
<keyword evidence="1" id="KW-1133">Transmembrane helix</keyword>
<accession>A0ABV6AL62</accession>
<keyword evidence="2" id="KW-0732">Signal</keyword>
<feature type="transmembrane region" description="Helical" evidence="1">
    <location>
        <begin position="39"/>
        <end position="60"/>
    </location>
</feature>
<comment type="caution">
    <text evidence="3">The sequence shown here is derived from an EMBL/GenBank/DDBJ whole genome shotgun (WGS) entry which is preliminary data.</text>
</comment>
<keyword evidence="1" id="KW-0812">Transmembrane</keyword>